<sequence>MMGKKMFYYFLEPEFYLVEAMTWPPLLMTKYALKDKRAIVQEYQWDGLLEFYITTEIENAGNYKWNRTRDHTMYF</sequence>
<proteinExistence type="predicted"/>
<organism evidence="1">
    <name type="scientific">Octopus bimaculoides</name>
    <name type="common">California two-spotted octopus</name>
    <dbReference type="NCBI Taxonomy" id="37653"/>
    <lineage>
        <taxon>Eukaryota</taxon>
        <taxon>Metazoa</taxon>
        <taxon>Spiralia</taxon>
        <taxon>Lophotrochozoa</taxon>
        <taxon>Mollusca</taxon>
        <taxon>Cephalopoda</taxon>
        <taxon>Coleoidea</taxon>
        <taxon>Octopodiformes</taxon>
        <taxon>Octopoda</taxon>
        <taxon>Incirrata</taxon>
        <taxon>Octopodidae</taxon>
        <taxon>Octopus</taxon>
    </lineage>
</organism>
<dbReference type="EMBL" id="KQ420154">
    <property type="protein sequence ID" value="KOF81121.1"/>
    <property type="molecule type" value="Genomic_DNA"/>
</dbReference>
<evidence type="ECO:0000313" key="1">
    <source>
        <dbReference type="EMBL" id="KOF81121.1"/>
    </source>
</evidence>
<name>A0A0L8GVR2_OCTBM</name>
<protein>
    <submittedName>
        <fullName evidence="1">Uncharacterized protein</fullName>
    </submittedName>
</protein>
<reference evidence="1" key="1">
    <citation type="submission" date="2015-07" db="EMBL/GenBank/DDBJ databases">
        <title>MeaNS - Measles Nucleotide Surveillance Program.</title>
        <authorList>
            <person name="Tran T."/>
            <person name="Druce J."/>
        </authorList>
    </citation>
    <scope>NUCLEOTIDE SEQUENCE</scope>
    <source>
        <strain evidence="1">UCB-OBI-ISO-001</strain>
        <tissue evidence="1">Gonad</tissue>
    </source>
</reference>
<accession>A0A0L8GVR2</accession>
<dbReference type="AlphaFoldDB" id="A0A0L8GVR2"/>
<gene>
    <name evidence="1" type="ORF">OCBIM_22026962mg</name>
</gene>